<name>A0A238U704_9FLAO</name>
<dbReference type="SUPFAM" id="SSF48371">
    <property type="entry name" value="ARM repeat"/>
    <property type="match status" value="1"/>
</dbReference>
<dbReference type="RefSeq" id="WP_095070260.1">
    <property type="nucleotide sequence ID" value="NZ_LT899436.1"/>
</dbReference>
<dbReference type="EMBL" id="LT899436">
    <property type="protein sequence ID" value="SNR14937.1"/>
    <property type="molecule type" value="Genomic_DNA"/>
</dbReference>
<keyword evidence="2" id="KW-1185">Reference proteome</keyword>
<accession>A0A238U704</accession>
<dbReference type="AlphaFoldDB" id="A0A238U704"/>
<evidence type="ECO:0000313" key="2">
    <source>
        <dbReference type="Proteomes" id="UP000215214"/>
    </source>
</evidence>
<gene>
    <name evidence="1" type="ORF">TJEJU_1189</name>
</gene>
<sequence>MENLDVKAMMIDYLSGNLSETEEKNFKIQLEKDPALKEEFLEMSFFWEAENTEIPEPTMEMDRKFYEMLNEEVKEEQKDSSLVRFIKRVEVLPFRKVFYALGILTIGFFLGKGMNNVKEVHITEEVRVAQKETEQVRSQLVLTLLDQPSANQRLQAVNEVSKLSEVTETIIKALFATLNNDENVNVRLSAIESLKKYTDMPIVREGLVASIVHQKSPLVQIELADVMVLLQEKEAVKPFKELIDQEGINSSAKQKIEESISNIY</sequence>
<dbReference type="KEGG" id="tje:TJEJU_1189"/>
<dbReference type="InterPro" id="IPR016024">
    <property type="entry name" value="ARM-type_fold"/>
</dbReference>
<dbReference type="OrthoDB" id="978644at2"/>
<proteinExistence type="predicted"/>
<dbReference type="Gene3D" id="1.25.10.10">
    <property type="entry name" value="Leucine-rich Repeat Variant"/>
    <property type="match status" value="1"/>
</dbReference>
<evidence type="ECO:0000313" key="1">
    <source>
        <dbReference type="EMBL" id="SNR14937.1"/>
    </source>
</evidence>
<organism evidence="1 2">
    <name type="scientific">Tenacibaculum jejuense</name>
    <dbReference type="NCBI Taxonomy" id="584609"/>
    <lineage>
        <taxon>Bacteria</taxon>
        <taxon>Pseudomonadati</taxon>
        <taxon>Bacteroidota</taxon>
        <taxon>Flavobacteriia</taxon>
        <taxon>Flavobacteriales</taxon>
        <taxon>Flavobacteriaceae</taxon>
        <taxon>Tenacibaculum</taxon>
    </lineage>
</organism>
<dbReference type="Proteomes" id="UP000215214">
    <property type="component" value="Chromosome TJEJU"/>
</dbReference>
<dbReference type="InterPro" id="IPR011989">
    <property type="entry name" value="ARM-like"/>
</dbReference>
<protein>
    <submittedName>
        <fullName evidence="1">Putative HEAT domain containing protein</fullName>
    </submittedName>
</protein>
<reference evidence="1 2" key="1">
    <citation type="submission" date="2017-07" db="EMBL/GenBank/DDBJ databases">
        <authorList>
            <person name="Sun Z.S."/>
            <person name="Albrecht U."/>
            <person name="Echele G."/>
            <person name="Lee C.C."/>
        </authorList>
    </citation>
    <scope>NUCLEOTIDE SEQUENCE [LARGE SCALE GENOMIC DNA]</scope>
    <source>
        <strain evidence="2">type strain: KCTC 22618</strain>
    </source>
</reference>